<dbReference type="InterPro" id="IPR001452">
    <property type="entry name" value="SH3_domain"/>
</dbReference>
<dbReference type="Proteomes" id="UP000228531">
    <property type="component" value="Unassembled WGS sequence"/>
</dbReference>
<dbReference type="PROSITE" id="PS50002">
    <property type="entry name" value="SH3"/>
    <property type="match status" value="1"/>
</dbReference>
<evidence type="ECO:0000313" key="4">
    <source>
        <dbReference type="Proteomes" id="UP000228531"/>
    </source>
</evidence>
<dbReference type="SUPFAM" id="SSF50044">
    <property type="entry name" value="SH3-domain"/>
    <property type="match status" value="2"/>
</dbReference>
<accession>A0A2M8W3A8</accession>
<dbReference type="Gene3D" id="2.30.30.40">
    <property type="entry name" value="SH3 Domains"/>
    <property type="match status" value="1"/>
</dbReference>
<keyword evidence="4" id="KW-1185">Reference proteome</keyword>
<reference evidence="3 4" key="1">
    <citation type="submission" date="2017-11" db="EMBL/GenBank/DDBJ databases">
        <title>Genomic Encyclopedia of Archaeal and Bacterial Type Strains, Phase II (KMG-II): From Individual Species to Whole Genera.</title>
        <authorList>
            <person name="Goeker M."/>
        </authorList>
    </citation>
    <scope>NUCLEOTIDE SEQUENCE [LARGE SCALE GENOMIC DNA]</scope>
    <source>
        <strain evidence="3 4">DSM 29128</strain>
    </source>
</reference>
<dbReference type="OrthoDB" id="1030757at2"/>
<name>A0A2M8W3A8_9RHOB</name>
<organism evidence="3 4">
    <name type="scientific">Yoonia maricola</name>
    <dbReference type="NCBI Taxonomy" id="420999"/>
    <lineage>
        <taxon>Bacteria</taxon>
        <taxon>Pseudomonadati</taxon>
        <taxon>Pseudomonadota</taxon>
        <taxon>Alphaproteobacteria</taxon>
        <taxon>Rhodobacterales</taxon>
        <taxon>Paracoccaceae</taxon>
        <taxon>Yoonia</taxon>
    </lineage>
</organism>
<gene>
    <name evidence="3" type="ORF">BC777_3400</name>
</gene>
<feature type="domain" description="SH3" evidence="2">
    <location>
        <begin position="60"/>
        <end position="116"/>
    </location>
</feature>
<dbReference type="InterPro" id="IPR036028">
    <property type="entry name" value="SH3-like_dom_sf"/>
</dbReference>
<evidence type="ECO:0000259" key="2">
    <source>
        <dbReference type="PROSITE" id="PS50002"/>
    </source>
</evidence>
<dbReference type="RefSeq" id="WP_100369317.1">
    <property type="nucleotide sequence ID" value="NZ_PGTY01000003.1"/>
</dbReference>
<dbReference type="SMART" id="SM00326">
    <property type="entry name" value="SH3"/>
    <property type="match status" value="2"/>
</dbReference>
<comment type="caution">
    <text evidence="3">The sequence shown here is derived from an EMBL/GenBank/DDBJ whole genome shotgun (WGS) entry which is preliminary data.</text>
</comment>
<evidence type="ECO:0000313" key="3">
    <source>
        <dbReference type="EMBL" id="PJI85398.1"/>
    </source>
</evidence>
<sequence length="117" mass="13087">MGSHQVVADWDAAYDDPILLKEGEEFWLTGKTDNWDGYVWVWAKNQAGQEGWIPDNLANSIGSKTYATTDFSALELTCRQGEELHGRAETHGWVLCKNAVGLEGWVPAKNLKRIPNP</sequence>
<dbReference type="EMBL" id="PGTY01000003">
    <property type="protein sequence ID" value="PJI85398.1"/>
    <property type="molecule type" value="Genomic_DNA"/>
</dbReference>
<dbReference type="Pfam" id="PF07653">
    <property type="entry name" value="SH3_2"/>
    <property type="match status" value="1"/>
</dbReference>
<evidence type="ECO:0000256" key="1">
    <source>
        <dbReference type="ARBA" id="ARBA00022443"/>
    </source>
</evidence>
<dbReference type="AlphaFoldDB" id="A0A2M8W3A8"/>
<proteinExistence type="predicted"/>
<keyword evidence="1" id="KW-0728">SH3 domain</keyword>
<protein>
    <recommendedName>
        <fullName evidence="2">SH3 domain-containing protein</fullName>
    </recommendedName>
</protein>